<reference evidence="1" key="1">
    <citation type="submission" date="2021-01" db="EMBL/GenBank/DDBJ databases">
        <title>Complete genome sequence of Clostridiales bacterium R-7.</title>
        <authorList>
            <person name="Mahoney-Kurpe S.C."/>
            <person name="Palevich N."/>
            <person name="Koike S."/>
            <person name="Moon C.D."/>
            <person name="Attwood G.T."/>
        </authorList>
    </citation>
    <scope>NUCLEOTIDE SEQUENCE</scope>
    <source>
        <strain evidence="1">R-7</strain>
    </source>
</reference>
<evidence type="ECO:0000313" key="1">
    <source>
        <dbReference type="EMBL" id="QUC67622.1"/>
    </source>
</evidence>
<keyword evidence="2" id="KW-1185">Reference proteome</keyword>
<sequence length="431" mass="47385">MKFDKIKSFGKGLKDFLILWSTQSLSQLGSAMTSFALTLWLYETTGSALKTAALTICSYAPYVIMSIFAGALTDKFDKKKTMLVCDLLAALCTVTVLVLYLTDNLAVWHLYAINAFSGLMNTVQQPASEVATTLLIPKEQYQRASGLHSMSRSMISVLNPLFATALYGLAGLKLVIAVDLATFAIAFLALLFLIRIPEVPVTQKERMSVLVKEGVAYLKRTPMILTMILFMSGVNLVASAFDAALPGYVIPNPRGGTSMLGIVTAFSGIAMILGSLLVSVLPRPKNRMRVVYVTMLISLSVENFLLAFCRIPWIWCLSQVVGWILVPVMSANYDVIFRSTVPVELQGRVYACRNSLQFFTIPIGMLLGGWMVDSVFEPFMARYETVETLTFLFGSGKGSGAAVVMFVLGVAGTIHCLVWGHRMKQFHYSDR</sequence>
<protein>
    <submittedName>
        <fullName evidence="1">MFS transporter</fullName>
    </submittedName>
</protein>
<organism evidence="1 2">
    <name type="scientific">Aristaeella hokkaidonensis</name>
    <dbReference type="NCBI Taxonomy" id="3046382"/>
    <lineage>
        <taxon>Bacteria</taxon>
        <taxon>Bacillati</taxon>
        <taxon>Bacillota</taxon>
        <taxon>Clostridia</taxon>
        <taxon>Eubacteriales</taxon>
        <taxon>Aristaeellaceae</taxon>
        <taxon>Aristaeella</taxon>
    </lineage>
</organism>
<name>A0AC61MXQ7_9FIRM</name>
<evidence type="ECO:0000313" key="2">
    <source>
        <dbReference type="Proteomes" id="UP000682782"/>
    </source>
</evidence>
<accession>A0AC61MXQ7</accession>
<gene>
    <name evidence="1" type="ORF">JYE49_02665</name>
</gene>
<dbReference type="EMBL" id="CP068393">
    <property type="protein sequence ID" value="QUC67622.1"/>
    <property type="molecule type" value="Genomic_DNA"/>
</dbReference>
<dbReference type="Proteomes" id="UP000682782">
    <property type="component" value="Chromosome"/>
</dbReference>
<proteinExistence type="predicted"/>